<dbReference type="AlphaFoldDB" id="A0A9D1EZJ1"/>
<evidence type="ECO:0000313" key="3">
    <source>
        <dbReference type="EMBL" id="HIS36805.1"/>
    </source>
</evidence>
<dbReference type="NCBIfam" id="NF009150">
    <property type="entry name" value="PRK12497.1-3"/>
    <property type="match status" value="1"/>
</dbReference>
<reference evidence="3" key="1">
    <citation type="submission" date="2020-10" db="EMBL/GenBank/DDBJ databases">
        <authorList>
            <person name="Gilroy R."/>
        </authorList>
    </citation>
    <scope>NUCLEOTIDE SEQUENCE</scope>
    <source>
        <strain evidence="3">6276</strain>
    </source>
</reference>
<comment type="similarity">
    <text evidence="1 2">Belongs to the UPF0102 family.</text>
</comment>
<dbReference type="InterPro" id="IPR003509">
    <property type="entry name" value="UPF0102_YraN-like"/>
</dbReference>
<dbReference type="HAMAP" id="MF_00048">
    <property type="entry name" value="UPF0102"/>
    <property type="match status" value="1"/>
</dbReference>
<reference evidence="3" key="2">
    <citation type="journal article" date="2021" name="PeerJ">
        <title>Extensive microbial diversity within the chicken gut microbiome revealed by metagenomics and culture.</title>
        <authorList>
            <person name="Gilroy R."/>
            <person name="Ravi A."/>
            <person name="Getino M."/>
            <person name="Pursley I."/>
            <person name="Horton D.L."/>
            <person name="Alikhan N.F."/>
            <person name="Baker D."/>
            <person name="Gharbi K."/>
            <person name="Hall N."/>
            <person name="Watson M."/>
            <person name="Adriaenssens E.M."/>
            <person name="Foster-Nyarko E."/>
            <person name="Jarju S."/>
            <person name="Secka A."/>
            <person name="Antonio M."/>
            <person name="Oren A."/>
            <person name="Chaudhuri R.R."/>
            <person name="La Ragione R."/>
            <person name="Hildebrand F."/>
            <person name="Pallen M.J."/>
        </authorList>
    </citation>
    <scope>NUCLEOTIDE SEQUENCE</scope>
    <source>
        <strain evidence="3">6276</strain>
    </source>
</reference>
<dbReference type="PANTHER" id="PTHR34039:SF1">
    <property type="entry name" value="UPF0102 PROTEIN YRAN"/>
    <property type="match status" value="1"/>
</dbReference>
<dbReference type="CDD" id="cd20736">
    <property type="entry name" value="PoNe_Nuclease"/>
    <property type="match status" value="1"/>
</dbReference>
<dbReference type="NCBIfam" id="TIGR00252">
    <property type="entry name" value="YraN family protein"/>
    <property type="match status" value="1"/>
</dbReference>
<dbReference type="PANTHER" id="PTHR34039">
    <property type="entry name" value="UPF0102 PROTEIN YRAN"/>
    <property type="match status" value="1"/>
</dbReference>
<evidence type="ECO:0000256" key="1">
    <source>
        <dbReference type="ARBA" id="ARBA00006738"/>
    </source>
</evidence>
<dbReference type="Proteomes" id="UP000823928">
    <property type="component" value="Unassembled WGS sequence"/>
</dbReference>
<comment type="caution">
    <text evidence="3">The sequence shown here is derived from an EMBL/GenBank/DDBJ whole genome shotgun (WGS) entry which is preliminary data.</text>
</comment>
<dbReference type="InterPro" id="IPR011856">
    <property type="entry name" value="tRNA_endonuc-like_dom_sf"/>
</dbReference>
<accession>A0A9D1EZJ1</accession>
<evidence type="ECO:0000313" key="4">
    <source>
        <dbReference type="Proteomes" id="UP000823928"/>
    </source>
</evidence>
<sequence>MTNKTTGNAGEDLACRYLEKNGYEILERNKHYSRFCEIDIIAKHKNTVVFVEVKTRRTNAYGTPLEAITQTKYENICKGVQYYIAENKVKNYRIDVIGITLKPEMKINHIKNVSFA</sequence>
<dbReference type="SUPFAM" id="SSF52980">
    <property type="entry name" value="Restriction endonuclease-like"/>
    <property type="match status" value="1"/>
</dbReference>
<proteinExistence type="inferred from homology"/>
<dbReference type="Pfam" id="PF02021">
    <property type="entry name" value="UPF0102"/>
    <property type="match status" value="1"/>
</dbReference>
<dbReference type="GO" id="GO:0003676">
    <property type="term" value="F:nucleic acid binding"/>
    <property type="evidence" value="ECO:0007669"/>
    <property type="project" value="InterPro"/>
</dbReference>
<dbReference type="InterPro" id="IPR011335">
    <property type="entry name" value="Restrct_endonuc-II-like"/>
</dbReference>
<gene>
    <name evidence="3" type="ORF">IAC10_09290</name>
</gene>
<name>A0A9D1EZJ1_9BACT</name>
<evidence type="ECO:0000256" key="2">
    <source>
        <dbReference type="HAMAP-Rule" id="MF_00048"/>
    </source>
</evidence>
<dbReference type="Gene3D" id="3.40.1350.10">
    <property type="match status" value="1"/>
</dbReference>
<organism evidence="3 4">
    <name type="scientific">Candidatus Scatousia excrementigallinarum</name>
    <dbReference type="NCBI Taxonomy" id="2840935"/>
    <lineage>
        <taxon>Bacteria</taxon>
        <taxon>Candidatus Scatousia</taxon>
    </lineage>
</organism>
<protein>
    <recommendedName>
        <fullName evidence="2">UPF0102 protein IAC10_09290</fullName>
    </recommendedName>
</protein>
<dbReference type="EMBL" id="DVIU01000184">
    <property type="protein sequence ID" value="HIS36805.1"/>
    <property type="molecule type" value="Genomic_DNA"/>
</dbReference>